<proteinExistence type="predicted"/>
<evidence type="ECO:0000313" key="3">
    <source>
        <dbReference type="Proteomes" id="UP000435304"/>
    </source>
</evidence>
<keyword evidence="3" id="KW-1185">Reference proteome</keyword>
<feature type="transmembrane region" description="Helical" evidence="1">
    <location>
        <begin position="381"/>
        <end position="403"/>
    </location>
</feature>
<protein>
    <submittedName>
        <fullName evidence="2">Uncharacterized protein</fullName>
    </submittedName>
</protein>
<dbReference type="Proteomes" id="UP000435304">
    <property type="component" value="Unassembled WGS sequence"/>
</dbReference>
<feature type="transmembrane region" description="Helical" evidence="1">
    <location>
        <begin position="204"/>
        <end position="227"/>
    </location>
</feature>
<feature type="transmembrane region" description="Helical" evidence="1">
    <location>
        <begin position="311"/>
        <end position="329"/>
    </location>
</feature>
<comment type="caution">
    <text evidence="2">The sequence shown here is derived from an EMBL/GenBank/DDBJ whole genome shotgun (WGS) entry which is preliminary data.</text>
</comment>
<organism evidence="2 3">
    <name type="scientific">Auraticoccus cholistanensis</name>
    <dbReference type="NCBI Taxonomy" id="2656650"/>
    <lineage>
        <taxon>Bacteria</taxon>
        <taxon>Bacillati</taxon>
        <taxon>Actinomycetota</taxon>
        <taxon>Actinomycetes</taxon>
        <taxon>Propionibacteriales</taxon>
        <taxon>Propionibacteriaceae</taxon>
        <taxon>Auraticoccus</taxon>
    </lineage>
</organism>
<keyword evidence="1" id="KW-0472">Membrane</keyword>
<name>A0A6A9UUN9_9ACTN</name>
<reference evidence="2 3" key="1">
    <citation type="submission" date="2019-12" db="EMBL/GenBank/DDBJ databases">
        <title>Auraticoccus cholistani sp. nov., an actinomycete isolated from soil of Cholistan desert.</title>
        <authorList>
            <person name="Cheema M.T."/>
        </authorList>
    </citation>
    <scope>NUCLEOTIDE SEQUENCE [LARGE SCALE GENOMIC DNA]</scope>
    <source>
        <strain evidence="2 3">F435</strain>
    </source>
</reference>
<dbReference type="AlphaFoldDB" id="A0A6A9UUN9"/>
<feature type="transmembrane region" description="Helical" evidence="1">
    <location>
        <begin position="134"/>
        <end position="157"/>
    </location>
</feature>
<dbReference type="InterPro" id="IPR045931">
    <property type="entry name" value="DUF6350"/>
</dbReference>
<feature type="transmembrane region" description="Helical" evidence="1">
    <location>
        <begin position="69"/>
        <end position="87"/>
    </location>
</feature>
<feature type="transmembrane region" description="Helical" evidence="1">
    <location>
        <begin position="35"/>
        <end position="63"/>
    </location>
</feature>
<gene>
    <name evidence="2" type="ORF">GC722_10185</name>
</gene>
<feature type="transmembrane region" description="Helical" evidence="1">
    <location>
        <begin position="99"/>
        <end position="122"/>
    </location>
</feature>
<evidence type="ECO:0000313" key="2">
    <source>
        <dbReference type="EMBL" id="MVA76388.1"/>
    </source>
</evidence>
<keyword evidence="1" id="KW-1133">Transmembrane helix</keyword>
<dbReference type="Pfam" id="PF19877">
    <property type="entry name" value="DUF6350"/>
    <property type="match status" value="1"/>
</dbReference>
<dbReference type="EMBL" id="WPCU01000006">
    <property type="protein sequence ID" value="MVA76388.1"/>
    <property type="molecule type" value="Genomic_DNA"/>
</dbReference>
<keyword evidence="1" id="KW-0812">Transmembrane</keyword>
<dbReference type="RefSeq" id="WP_156609956.1">
    <property type="nucleotide sequence ID" value="NZ_WPCU01000006.1"/>
</dbReference>
<sequence>MTPPTSTLRDRLPLALSVTEPDRDRRGPDDDHPVVLPWWLAAAGGGVAAGVVGWMVVAALVLLGWLADMAGSMGLALTVATQFWFSVHGGRAELGATTWTVVPLGLTLVQLVVVSGVSQFAARQRADRAGATTATAARVAALVAVGYLVPLVVATTVVGGPEQLARCLAGGLLVAVPSALWGAVRGLGLPVLQHLPWWARPVPPAVGIGLLTMAATGLVLLVCALVVRFDQVRALTSSATPELLSLVVLVLAQLAYLPNLVLWGVSYALGAGFTVGQGSLVSPTVTELGLLPGFPVLGALPAEGLGGWTQWLWLGSGALAGALSALWVVRGHRGARFDLSALVGGLAGVLTGLVVTVVAAASRGSLGTGRLVGLGPRLTELAVMSTTVMGLAGLATGLVVGLLRLRGGAAGRAGWTVPLRRRR</sequence>
<evidence type="ECO:0000256" key="1">
    <source>
        <dbReference type="SAM" id="Phobius"/>
    </source>
</evidence>
<accession>A0A6A9UUN9</accession>
<feature type="transmembrane region" description="Helical" evidence="1">
    <location>
        <begin position="239"/>
        <end position="257"/>
    </location>
</feature>
<feature type="transmembrane region" description="Helical" evidence="1">
    <location>
        <begin position="341"/>
        <end position="361"/>
    </location>
</feature>